<organism evidence="1">
    <name type="scientific">viral metagenome</name>
    <dbReference type="NCBI Taxonomy" id="1070528"/>
    <lineage>
        <taxon>unclassified sequences</taxon>
        <taxon>metagenomes</taxon>
        <taxon>organismal metagenomes</taxon>
    </lineage>
</organism>
<dbReference type="PANTHER" id="PTHR46504:SF2">
    <property type="entry name" value="TRNASE Z TRZ1"/>
    <property type="match status" value="1"/>
</dbReference>
<dbReference type="SUPFAM" id="SSF56281">
    <property type="entry name" value="Metallo-hydrolase/oxidoreductase"/>
    <property type="match status" value="1"/>
</dbReference>
<evidence type="ECO:0008006" key="2">
    <source>
        <dbReference type="Google" id="ProtNLM"/>
    </source>
</evidence>
<evidence type="ECO:0000313" key="1">
    <source>
        <dbReference type="EMBL" id="QHU00694.1"/>
    </source>
</evidence>
<dbReference type="InterPro" id="IPR036866">
    <property type="entry name" value="RibonucZ/Hydroxyglut_hydro"/>
</dbReference>
<accession>A0A6C0JAM6</accession>
<proteinExistence type="predicted"/>
<name>A0A6C0JAM6_9ZZZZ</name>
<dbReference type="EMBL" id="MN740328">
    <property type="protein sequence ID" value="QHU00694.1"/>
    <property type="molecule type" value="Genomic_DNA"/>
</dbReference>
<dbReference type="PANTHER" id="PTHR46504">
    <property type="entry name" value="TRNASE Z TRZ1"/>
    <property type="match status" value="1"/>
</dbReference>
<reference evidence="1" key="1">
    <citation type="journal article" date="2020" name="Nature">
        <title>Giant virus diversity and host interactions through global metagenomics.</title>
        <authorList>
            <person name="Schulz F."/>
            <person name="Roux S."/>
            <person name="Paez-Espino D."/>
            <person name="Jungbluth S."/>
            <person name="Walsh D.A."/>
            <person name="Denef V.J."/>
            <person name="McMahon K.D."/>
            <person name="Konstantinidis K.T."/>
            <person name="Eloe-Fadrosh E.A."/>
            <person name="Kyrpides N.C."/>
            <person name="Woyke T."/>
        </authorList>
    </citation>
    <scope>NUCLEOTIDE SEQUENCE</scope>
    <source>
        <strain evidence="1">GVMAG-M-3300025860-20</strain>
    </source>
</reference>
<dbReference type="AlphaFoldDB" id="A0A6C0JAM6"/>
<protein>
    <recommendedName>
        <fullName evidence="2">Metallo-beta-lactamase domain-containing protein</fullName>
    </recommendedName>
</protein>
<sequence>MYNPIDIGIDSSLIRTGFWSKSWNIPKLGYNICGYSKAAHRTGFYIKDLDLLLDAGPQNFNHPRHIMITHVHDDHIAELALTLIPESSQSIPPIVYAVESAKEYLDIITHKKPYVFKGITVNNDFMCNMNKKSILVHPVKCEHGVNIDTISFCFSEIKQKLKLEYRDLKGHEIKKLKDDKIQITEPINKPLFAFICDTSINIFTDHPEILQYPVIFIECTFLYDGEQMNAVKTNHIHWDHIKPIIIQNPNIIFMLFHFSMRYKDDKTIRDFFITQNIDNVYCWA</sequence>
<dbReference type="Gene3D" id="3.60.15.10">
    <property type="entry name" value="Ribonuclease Z/Hydroxyacylglutathione hydrolase-like"/>
    <property type="match status" value="1"/>
</dbReference>